<dbReference type="EMBL" id="LAZR01019771">
    <property type="protein sequence ID" value="KKL91303.1"/>
    <property type="molecule type" value="Genomic_DNA"/>
</dbReference>
<name>A0A0F9FYA8_9ZZZZ</name>
<accession>A0A0F9FYA8</accession>
<reference evidence="1" key="1">
    <citation type="journal article" date="2015" name="Nature">
        <title>Complex archaea that bridge the gap between prokaryotes and eukaryotes.</title>
        <authorList>
            <person name="Spang A."/>
            <person name="Saw J.H."/>
            <person name="Jorgensen S.L."/>
            <person name="Zaremba-Niedzwiedzka K."/>
            <person name="Martijn J."/>
            <person name="Lind A.E."/>
            <person name="van Eijk R."/>
            <person name="Schleper C."/>
            <person name="Guy L."/>
            <person name="Ettema T.J."/>
        </authorList>
    </citation>
    <scope>NUCLEOTIDE SEQUENCE</scope>
</reference>
<sequence>MEEINLNRVEAERADEIIDYAIEQIDLGLDEFSCCALTQPGENYDEGWVIRRLYTTTFNDNPLDGQTDNYGHGFANEINQYSPCREERVELRILLLSLFKAAWRDLV</sequence>
<dbReference type="AlphaFoldDB" id="A0A0F9FYA8"/>
<proteinExistence type="predicted"/>
<organism evidence="1">
    <name type="scientific">marine sediment metagenome</name>
    <dbReference type="NCBI Taxonomy" id="412755"/>
    <lineage>
        <taxon>unclassified sequences</taxon>
        <taxon>metagenomes</taxon>
        <taxon>ecological metagenomes</taxon>
    </lineage>
</organism>
<protein>
    <submittedName>
        <fullName evidence="1">Uncharacterized protein</fullName>
    </submittedName>
</protein>
<comment type="caution">
    <text evidence="1">The sequence shown here is derived from an EMBL/GenBank/DDBJ whole genome shotgun (WGS) entry which is preliminary data.</text>
</comment>
<gene>
    <name evidence="1" type="ORF">LCGC14_1896100</name>
</gene>
<evidence type="ECO:0000313" key="1">
    <source>
        <dbReference type="EMBL" id="KKL91303.1"/>
    </source>
</evidence>